<dbReference type="EMBL" id="JARAKH010000008">
    <property type="protein sequence ID" value="KAK8401631.1"/>
    <property type="molecule type" value="Genomic_DNA"/>
</dbReference>
<protein>
    <submittedName>
        <fullName evidence="2">Uncharacterized protein</fullName>
    </submittedName>
</protein>
<evidence type="ECO:0000313" key="2">
    <source>
        <dbReference type="EMBL" id="KAK8401631.1"/>
    </source>
</evidence>
<feature type="region of interest" description="Disordered" evidence="1">
    <location>
        <begin position="233"/>
        <end position="252"/>
    </location>
</feature>
<comment type="caution">
    <text evidence="2">The sequence shown here is derived from an EMBL/GenBank/DDBJ whole genome shotgun (WGS) entry which is preliminary data.</text>
</comment>
<feature type="region of interest" description="Disordered" evidence="1">
    <location>
        <begin position="394"/>
        <end position="439"/>
    </location>
</feature>
<gene>
    <name evidence="2" type="ORF">O3P69_001037</name>
</gene>
<feature type="region of interest" description="Disordered" evidence="1">
    <location>
        <begin position="303"/>
        <end position="325"/>
    </location>
</feature>
<accession>A0AAW0URI0</accession>
<keyword evidence="3" id="KW-1185">Reference proteome</keyword>
<feature type="compositionally biased region" description="Basic and acidic residues" evidence="1">
    <location>
        <begin position="405"/>
        <end position="421"/>
    </location>
</feature>
<feature type="region of interest" description="Disordered" evidence="1">
    <location>
        <begin position="344"/>
        <end position="376"/>
    </location>
</feature>
<evidence type="ECO:0000313" key="3">
    <source>
        <dbReference type="Proteomes" id="UP001487740"/>
    </source>
</evidence>
<sequence length="492" mass="52665">MGKRSGGRWSGCHRVRGLSAHFTQANKRSAAPRLTPCHASLPLSLARAGHRRVSPQSLSAAFTSRTSAADPSVPPVMALPTSVSVSSWVQDDATEETPLLSIPQRPATAIASLEEAAAALTSTTATLPLRLSPLSPHLLTDTGKAKDVVTCEMSPLSTPAVSKAALEDRKDTASDKSEPLLLHIAVTADAPQSSLCTVTDTHRSPHSSIVTSRVVSSNPRVNSLEACCKGSPGVAGSVSHSRNEAGGSSGKIVSGRTTFQDLSVDVIYAREPSEPAIDKMKAKRRLSRQTDVSSIELMTLNEGNELEDTQGKGSPFPATTHSDDHPSIATLQVQGENIHLSHCQLSPGGTRIQNLRTSSSTESCPRAPWNSLETNLSNSQDIEEKYIINEMRSHPAPQNLDPELDTDHEGGGSDQGERVSDDDPDRNAGGSRRRRSSAKIPEYRARGGWPESMLYQDWSAEAVVLVALLVYIACKVLSFMESLAPRRPGNRK</sequence>
<organism evidence="2 3">
    <name type="scientific">Scylla paramamosain</name>
    <name type="common">Mud crab</name>
    <dbReference type="NCBI Taxonomy" id="85552"/>
    <lineage>
        <taxon>Eukaryota</taxon>
        <taxon>Metazoa</taxon>
        <taxon>Ecdysozoa</taxon>
        <taxon>Arthropoda</taxon>
        <taxon>Crustacea</taxon>
        <taxon>Multicrustacea</taxon>
        <taxon>Malacostraca</taxon>
        <taxon>Eumalacostraca</taxon>
        <taxon>Eucarida</taxon>
        <taxon>Decapoda</taxon>
        <taxon>Pleocyemata</taxon>
        <taxon>Brachyura</taxon>
        <taxon>Eubrachyura</taxon>
        <taxon>Portunoidea</taxon>
        <taxon>Portunidae</taxon>
        <taxon>Portuninae</taxon>
        <taxon>Scylla</taxon>
    </lineage>
</organism>
<feature type="compositionally biased region" description="Polar residues" evidence="1">
    <location>
        <begin position="351"/>
        <end position="363"/>
    </location>
</feature>
<proteinExistence type="predicted"/>
<dbReference type="Proteomes" id="UP001487740">
    <property type="component" value="Unassembled WGS sequence"/>
</dbReference>
<reference evidence="2 3" key="1">
    <citation type="submission" date="2023-03" db="EMBL/GenBank/DDBJ databases">
        <title>High-quality genome of Scylla paramamosain provides insights in environmental adaptation.</title>
        <authorList>
            <person name="Zhang L."/>
        </authorList>
    </citation>
    <scope>NUCLEOTIDE SEQUENCE [LARGE SCALE GENOMIC DNA]</scope>
    <source>
        <strain evidence="2">LZ_2023a</strain>
        <tissue evidence="2">Muscle</tissue>
    </source>
</reference>
<dbReference type="AlphaFoldDB" id="A0AAW0URI0"/>
<evidence type="ECO:0000256" key="1">
    <source>
        <dbReference type="SAM" id="MobiDB-lite"/>
    </source>
</evidence>
<name>A0AAW0URI0_SCYPA</name>